<comment type="caution">
    <text evidence="2">The sequence shown here is derived from an EMBL/GenBank/DDBJ whole genome shotgun (WGS) entry which is preliminary data.</text>
</comment>
<accession>A0A3B0C8R5</accession>
<proteinExistence type="predicted"/>
<protein>
    <submittedName>
        <fullName evidence="2">DUF3078 domain-containing protein</fullName>
    </submittedName>
</protein>
<feature type="signal peptide" evidence="1">
    <location>
        <begin position="1"/>
        <end position="25"/>
    </location>
</feature>
<dbReference type="Pfam" id="PF11276">
    <property type="entry name" value="DUF3078"/>
    <property type="match status" value="1"/>
</dbReference>
<organism evidence="2 3">
    <name type="scientific">Ulvibacterium marinum</name>
    <dbReference type="NCBI Taxonomy" id="2419782"/>
    <lineage>
        <taxon>Bacteria</taxon>
        <taxon>Pseudomonadati</taxon>
        <taxon>Bacteroidota</taxon>
        <taxon>Flavobacteriia</taxon>
        <taxon>Flavobacteriales</taxon>
        <taxon>Flavobacteriaceae</taxon>
        <taxon>Ulvibacterium</taxon>
    </lineage>
</organism>
<name>A0A3B0C8R5_9FLAO</name>
<dbReference type="RefSeq" id="WP_120709776.1">
    <property type="nucleotide sequence ID" value="NZ_CANMKH010000001.1"/>
</dbReference>
<dbReference type="OrthoDB" id="1495718at2"/>
<dbReference type="EMBL" id="RBCJ01000001">
    <property type="protein sequence ID" value="RKN82585.1"/>
    <property type="molecule type" value="Genomic_DNA"/>
</dbReference>
<gene>
    <name evidence="2" type="ORF">D7Z94_01710</name>
</gene>
<feature type="chain" id="PRO_5017252399" evidence="1">
    <location>
        <begin position="26"/>
        <end position="375"/>
    </location>
</feature>
<sequence>MRNKNQRNLSFFLLSFVFATGLLLAQNPVPLGTQLDSMAVDTTVVDTIVVRRIQEKVKNIPRGVNLTIPEVSFKKTKALMEKPKKFRVPSFWTRLNKLGLNLSEVAFVNWNAGGDNSVSALGNASFARNYKFRYIQWDNELRFRYGINVQEGQQIRKTDDLIRFSSTFGYQRDTISNWYYSVKANFNTQFSNGYKYPNRDTPISRFMAPGYSFLGAGTSYITKDQRFNLYISPVTQKATFVLDQDLADRGAFGVQKAIFDADGNIIQQGENVFLEFGFLVNHTWETQVFKNMGLKHRLNLYTDYLRRFGNVDVDWELNFNLKVNEYIVTTIGTHLIYDDDILFDEQVNADGVVIDPGEPRIQFKQLLGVGVSYDF</sequence>
<evidence type="ECO:0000256" key="1">
    <source>
        <dbReference type="SAM" id="SignalP"/>
    </source>
</evidence>
<keyword evidence="3" id="KW-1185">Reference proteome</keyword>
<dbReference type="AlphaFoldDB" id="A0A3B0C8R5"/>
<evidence type="ECO:0000313" key="2">
    <source>
        <dbReference type="EMBL" id="RKN82585.1"/>
    </source>
</evidence>
<dbReference type="InterPro" id="IPR021428">
    <property type="entry name" value="DUF3078"/>
</dbReference>
<evidence type="ECO:0000313" key="3">
    <source>
        <dbReference type="Proteomes" id="UP000276603"/>
    </source>
</evidence>
<keyword evidence="1" id="KW-0732">Signal</keyword>
<reference evidence="2 3" key="1">
    <citation type="submission" date="2018-10" db="EMBL/GenBank/DDBJ databases">
        <title>Ulvibacterium marinum gen. nov., sp. nov., a novel marine bacterium of the family Flavobacteriaceae, isolated from a culture of the green alga Ulva prolifera.</title>
        <authorList>
            <person name="Zhang Z."/>
        </authorList>
    </citation>
    <scope>NUCLEOTIDE SEQUENCE [LARGE SCALE GENOMIC DNA]</scope>
    <source>
        <strain evidence="2 3">CCMM003</strain>
    </source>
</reference>
<dbReference type="Proteomes" id="UP000276603">
    <property type="component" value="Unassembled WGS sequence"/>
</dbReference>